<dbReference type="GO" id="GO:0005543">
    <property type="term" value="F:phospholipid binding"/>
    <property type="evidence" value="ECO:0007669"/>
    <property type="project" value="TreeGrafter"/>
</dbReference>
<evidence type="ECO:0000256" key="2">
    <source>
        <dbReference type="ARBA" id="ARBA00007868"/>
    </source>
</evidence>
<dbReference type="EC" id="2.4.1.182" evidence="3 11"/>
<comment type="function">
    <text evidence="1 11">Condensation of UDP-2,3-diacylglucosamine and 2,3-diacylglucosamine-1-phosphate to form lipid A disaccharide, a precursor of lipid A, a phosphorylated glycolipid that anchors the lipopolysaccharide to the outer membrane of the cell.</text>
</comment>
<organism evidence="12 13">
    <name type="scientific">Gilvimarinus xylanilyticus</name>
    <dbReference type="NCBI Taxonomy" id="2944139"/>
    <lineage>
        <taxon>Bacteria</taxon>
        <taxon>Pseudomonadati</taxon>
        <taxon>Pseudomonadota</taxon>
        <taxon>Gammaproteobacteria</taxon>
        <taxon>Cellvibrionales</taxon>
        <taxon>Cellvibrionaceae</taxon>
        <taxon>Gilvimarinus</taxon>
    </lineage>
</organism>
<comment type="similarity">
    <text evidence="2 11">Belongs to the LpxB family.</text>
</comment>
<evidence type="ECO:0000256" key="11">
    <source>
        <dbReference type="HAMAP-Rule" id="MF_00392"/>
    </source>
</evidence>
<dbReference type="EMBL" id="JAMFTH010000001">
    <property type="protein sequence ID" value="MCP8898600.1"/>
    <property type="molecule type" value="Genomic_DNA"/>
</dbReference>
<dbReference type="Proteomes" id="UP001139319">
    <property type="component" value="Unassembled WGS sequence"/>
</dbReference>
<keyword evidence="5 11" id="KW-0444">Lipid biosynthesis</keyword>
<accession>A0A9X2HUS8</accession>
<dbReference type="PANTHER" id="PTHR30372:SF4">
    <property type="entry name" value="LIPID-A-DISACCHARIDE SYNTHASE, MITOCHONDRIAL-RELATED"/>
    <property type="match status" value="1"/>
</dbReference>
<comment type="caution">
    <text evidence="12">The sequence shown here is derived from an EMBL/GenBank/DDBJ whole genome shotgun (WGS) entry which is preliminary data.</text>
</comment>
<dbReference type="HAMAP" id="MF_00392">
    <property type="entry name" value="LpxB"/>
    <property type="match status" value="1"/>
</dbReference>
<keyword evidence="6 11" id="KW-0441">Lipid A biosynthesis</keyword>
<evidence type="ECO:0000256" key="9">
    <source>
        <dbReference type="ARBA" id="ARBA00023098"/>
    </source>
</evidence>
<dbReference type="GO" id="GO:0016020">
    <property type="term" value="C:membrane"/>
    <property type="evidence" value="ECO:0007669"/>
    <property type="project" value="GOC"/>
</dbReference>
<dbReference type="PANTHER" id="PTHR30372">
    <property type="entry name" value="LIPID-A-DISACCHARIDE SYNTHASE"/>
    <property type="match status" value="1"/>
</dbReference>
<evidence type="ECO:0000256" key="6">
    <source>
        <dbReference type="ARBA" id="ARBA00022556"/>
    </source>
</evidence>
<proteinExistence type="inferred from homology"/>
<dbReference type="GO" id="GO:0008915">
    <property type="term" value="F:lipid-A-disaccharide synthase activity"/>
    <property type="evidence" value="ECO:0007669"/>
    <property type="project" value="UniProtKB-UniRule"/>
</dbReference>
<evidence type="ECO:0000256" key="3">
    <source>
        <dbReference type="ARBA" id="ARBA00012687"/>
    </source>
</evidence>
<dbReference type="SUPFAM" id="SSF53756">
    <property type="entry name" value="UDP-Glycosyltransferase/glycogen phosphorylase"/>
    <property type="match status" value="1"/>
</dbReference>
<name>A0A9X2HUS8_9GAMM</name>
<dbReference type="Pfam" id="PF02684">
    <property type="entry name" value="LpxB"/>
    <property type="match status" value="1"/>
</dbReference>
<dbReference type="InterPro" id="IPR003835">
    <property type="entry name" value="Glyco_trans_19"/>
</dbReference>
<reference evidence="12" key="1">
    <citation type="submission" date="2022-05" db="EMBL/GenBank/DDBJ databases">
        <authorList>
            <person name="Sun H.-N."/>
        </authorList>
    </citation>
    <scope>NUCLEOTIDE SEQUENCE</scope>
    <source>
        <strain evidence="12">HB14</strain>
    </source>
</reference>
<evidence type="ECO:0000313" key="13">
    <source>
        <dbReference type="Proteomes" id="UP001139319"/>
    </source>
</evidence>
<keyword evidence="7 11" id="KW-0328">Glycosyltransferase</keyword>
<comment type="pathway">
    <text evidence="11">Bacterial outer membrane biogenesis; LPS lipid A biosynthesis.</text>
</comment>
<dbReference type="GO" id="GO:0009245">
    <property type="term" value="P:lipid A biosynthetic process"/>
    <property type="evidence" value="ECO:0007669"/>
    <property type="project" value="UniProtKB-UniRule"/>
</dbReference>
<evidence type="ECO:0000256" key="10">
    <source>
        <dbReference type="ARBA" id="ARBA00048975"/>
    </source>
</evidence>
<gene>
    <name evidence="11 12" type="primary">lpxB</name>
    <name evidence="12" type="ORF">M6D89_04730</name>
</gene>
<evidence type="ECO:0000313" key="12">
    <source>
        <dbReference type="EMBL" id="MCP8898600.1"/>
    </source>
</evidence>
<keyword evidence="8 11" id="KW-0808">Transferase</keyword>
<keyword evidence="9 11" id="KW-0443">Lipid metabolism</keyword>
<dbReference type="AlphaFoldDB" id="A0A9X2HUS8"/>
<dbReference type="Gene3D" id="3.40.50.2000">
    <property type="entry name" value="Glycogen Phosphorylase B"/>
    <property type="match status" value="1"/>
</dbReference>
<evidence type="ECO:0000256" key="8">
    <source>
        <dbReference type="ARBA" id="ARBA00022679"/>
    </source>
</evidence>
<dbReference type="CDD" id="cd01635">
    <property type="entry name" value="Glycosyltransferase_GTB-type"/>
    <property type="match status" value="1"/>
</dbReference>
<evidence type="ECO:0000256" key="7">
    <source>
        <dbReference type="ARBA" id="ARBA00022676"/>
    </source>
</evidence>
<dbReference type="RefSeq" id="WP_253966873.1">
    <property type="nucleotide sequence ID" value="NZ_JAMFTH010000001.1"/>
</dbReference>
<reference evidence="12" key="2">
    <citation type="submission" date="2023-01" db="EMBL/GenBank/DDBJ databases">
        <title>Gilvimarinus xylanilyticus HB14 isolated from Caulerpa lentillifera aquaculture base in Hainan, China.</title>
        <authorList>
            <person name="Zhang Y.-J."/>
        </authorList>
    </citation>
    <scope>NUCLEOTIDE SEQUENCE</scope>
    <source>
        <strain evidence="12">HB14</strain>
    </source>
</reference>
<sequence>MHRPVRIGIVVGEASGDILGAGLIHALKSLYPHVEFSGIGGPLMLEQGFHSFFPQERLAVMGLIEPLKRLPELLRIRKFLKQHFSEQPPDAFIGIDAPDFNLALEAHLRANGVKTVHYVSPSVWAWRSGRIKTIRRAVDLMLTLLPFETDIYAQHQVPARFVGHPLADKIPLETDVNAARAALNIDAGGPVIALLPGSRQSEVERLGPVFWRAARQIHEHKPGTKFLVPAANGHRYRQLHQQLSEFTDLPIKLINGLSHEVMAASDLVVLASGTTALEAMLLKKPMIVTYRMASLSFRIMKAMATVSYVSLPNLLADKALVPELLQGDASAENIYREVVNYLESPEKVASLQDQFLSLHQQLRCDANREAARAVAELIDG</sequence>
<evidence type="ECO:0000256" key="5">
    <source>
        <dbReference type="ARBA" id="ARBA00022516"/>
    </source>
</evidence>
<evidence type="ECO:0000256" key="1">
    <source>
        <dbReference type="ARBA" id="ARBA00002056"/>
    </source>
</evidence>
<protein>
    <recommendedName>
        <fullName evidence="4 11">Lipid-A-disaccharide synthase</fullName>
        <ecNumber evidence="3 11">2.4.1.182</ecNumber>
    </recommendedName>
</protein>
<comment type="catalytic activity">
    <reaction evidence="10 11">
        <text>a lipid X + a UDP-2-N,3-O-bis[(3R)-3-hydroxyacyl]-alpha-D-glucosamine = a lipid A disaccharide + UDP + H(+)</text>
        <dbReference type="Rhea" id="RHEA:67828"/>
        <dbReference type="ChEBI" id="CHEBI:15378"/>
        <dbReference type="ChEBI" id="CHEBI:58223"/>
        <dbReference type="ChEBI" id="CHEBI:137748"/>
        <dbReference type="ChEBI" id="CHEBI:176338"/>
        <dbReference type="ChEBI" id="CHEBI:176343"/>
        <dbReference type="EC" id="2.4.1.182"/>
    </reaction>
</comment>
<evidence type="ECO:0000256" key="4">
    <source>
        <dbReference type="ARBA" id="ARBA00020902"/>
    </source>
</evidence>
<dbReference type="NCBIfam" id="TIGR00215">
    <property type="entry name" value="lpxB"/>
    <property type="match status" value="1"/>
</dbReference>
<keyword evidence="13" id="KW-1185">Reference proteome</keyword>